<dbReference type="Proteomes" id="UP001188597">
    <property type="component" value="Unassembled WGS sequence"/>
</dbReference>
<dbReference type="PANTHER" id="PTHR43139:SF52">
    <property type="entry name" value="SI:DKEY-122A22.2"/>
    <property type="match status" value="1"/>
</dbReference>
<evidence type="ECO:0000313" key="3">
    <source>
        <dbReference type="Proteomes" id="UP001188597"/>
    </source>
</evidence>
<name>A0AA89BCC5_9ASTE</name>
<organism evidence="2 3">
    <name type="scientific">Escallonia herrerae</name>
    <dbReference type="NCBI Taxonomy" id="1293975"/>
    <lineage>
        <taxon>Eukaryota</taxon>
        <taxon>Viridiplantae</taxon>
        <taxon>Streptophyta</taxon>
        <taxon>Embryophyta</taxon>
        <taxon>Tracheophyta</taxon>
        <taxon>Spermatophyta</taxon>
        <taxon>Magnoliopsida</taxon>
        <taxon>eudicotyledons</taxon>
        <taxon>Gunneridae</taxon>
        <taxon>Pentapetalae</taxon>
        <taxon>asterids</taxon>
        <taxon>campanulids</taxon>
        <taxon>Escalloniales</taxon>
        <taxon>Escalloniaceae</taxon>
        <taxon>Escallonia</taxon>
    </lineage>
</organism>
<comment type="caution">
    <text evidence="2">The sequence shown here is derived from an EMBL/GenBank/DDBJ whole genome shotgun (WGS) entry which is preliminary data.</text>
</comment>
<reference evidence="2" key="1">
    <citation type="submission" date="2022-12" db="EMBL/GenBank/DDBJ databases">
        <title>Draft genome assemblies for two species of Escallonia (Escalloniales).</title>
        <authorList>
            <person name="Chanderbali A."/>
            <person name="Dervinis C."/>
            <person name="Anghel I."/>
            <person name="Soltis D."/>
            <person name="Soltis P."/>
            <person name="Zapata F."/>
        </authorList>
    </citation>
    <scope>NUCLEOTIDE SEQUENCE</scope>
    <source>
        <strain evidence="2">UCBG64.0493</strain>
        <tissue evidence="2">Leaf</tissue>
    </source>
</reference>
<proteinExistence type="predicted"/>
<sequence>AKTPSTKLLTSVTNKQPINMVASCLSLVSLYARYLHRSLSAAGLSSQSLQIDDLTTIHFWGPKPTSSTPKPALLLIHGFGPQGVWQWRPQIVSFSRHFDLYVPDLVFFGDSTTKSSDRSEVFQAASVGKLMERLGVNRYSVVGTSYGGFVAYHMAAMWPDRVDKVVIASSGVNMRRRDNGELLKRAGVERIEDLMLPATAGQLRTLMGLAAFRRAYMPDFLLNDFLDKLYSENRKEKLELLKGLTLGQEDTVNISPLQQEVLIVWGDKDQIFLLDKATELKELLGERARLEVIKNASHVPQIEHAAHFNRIVKSFLRSSPSSS</sequence>
<dbReference type="InterPro" id="IPR052370">
    <property type="entry name" value="Meta-cleavage_hydrolase"/>
</dbReference>
<dbReference type="GO" id="GO:0016787">
    <property type="term" value="F:hydrolase activity"/>
    <property type="evidence" value="ECO:0007669"/>
    <property type="project" value="UniProtKB-ARBA"/>
</dbReference>
<evidence type="ECO:0000259" key="1">
    <source>
        <dbReference type="Pfam" id="PF00561"/>
    </source>
</evidence>
<accession>A0AA89BCC5</accession>
<dbReference type="Pfam" id="PF00561">
    <property type="entry name" value="Abhydrolase_1"/>
    <property type="match status" value="1"/>
</dbReference>
<dbReference type="PRINTS" id="PR00111">
    <property type="entry name" value="ABHYDROLASE"/>
</dbReference>
<dbReference type="AlphaFoldDB" id="A0AA89BCC5"/>
<dbReference type="PANTHER" id="PTHR43139">
    <property type="entry name" value="SI:DKEY-122A22.2"/>
    <property type="match status" value="1"/>
</dbReference>
<dbReference type="Gene3D" id="3.40.50.1820">
    <property type="entry name" value="alpha/beta hydrolase"/>
    <property type="match status" value="1"/>
</dbReference>
<keyword evidence="3" id="KW-1185">Reference proteome</keyword>
<protein>
    <recommendedName>
        <fullName evidence="1">AB hydrolase-1 domain-containing protein</fullName>
    </recommendedName>
</protein>
<evidence type="ECO:0000313" key="2">
    <source>
        <dbReference type="EMBL" id="KAK3027511.1"/>
    </source>
</evidence>
<feature type="non-terminal residue" evidence="2">
    <location>
        <position position="323"/>
    </location>
</feature>
<dbReference type="SUPFAM" id="SSF53474">
    <property type="entry name" value="alpha/beta-Hydrolases"/>
    <property type="match status" value="1"/>
</dbReference>
<feature type="domain" description="AB hydrolase-1" evidence="1">
    <location>
        <begin position="71"/>
        <end position="305"/>
    </location>
</feature>
<dbReference type="InterPro" id="IPR000073">
    <property type="entry name" value="AB_hydrolase_1"/>
</dbReference>
<gene>
    <name evidence="2" type="ORF">RJ639_040226</name>
</gene>
<dbReference type="EMBL" id="JAVXUP010000456">
    <property type="protein sequence ID" value="KAK3027511.1"/>
    <property type="molecule type" value="Genomic_DNA"/>
</dbReference>
<dbReference type="InterPro" id="IPR029058">
    <property type="entry name" value="AB_hydrolase_fold"/>
</dbReference>